<dbReference type="SMART" id="SM00507">
    <property type="entry name" value="HNHc"/>
    <property type="match status" value="1"/>
</dbReference>
<evidence type="ECO:0000313" key="2">
    <source>
        <dbReference type="EMBL" id="BDP44840.1"/>
    </source>
</evidence>
<dbReference type="InterPro" id="IPR002711">
    <property type="entry name" value="HNH"/>
</dbReference>
<feature type="domain" description="HNH nuclease" evidence="1">
    <location>
        <begin position="26"/>
        <end position="84"/>
    </location>
</feature>
<dbReference type="EMBL" id="AP026564">
    <property type="protein sequence ID" value="BDP44840.1"/>
    <property type="molecule type" value="Genomic_DNA"/>
</dbReference>
<keyword evidence="3" id="KW-1185">Reference proteome</keyword>
<sequence length="107" mass="12129">MIRGGDAYRSGHRRRAKQYGAAGSFDRWDVMLRFDRQKGRCHYCGEVLELVGRNKFQVDHFIPLSRGGANAMNNIVCACPGCNRAKGSKFPWDFRPARFDVGCGRDD</sequence>
<dbReference type="Gene3D" id="1.10.30.50">
    <property type="match status" value="1"/>
</dbReference>
<dbReference type="PANTHER" id="PTHR33877">
    <property type="entry name" value="SLL1193 PROTEIN"/>
    <property type="match status" value="1"/>
</dbReference>
<protein>
    <recommendedName>
        <fullName evidence="1">HNH nuclease domain-containing protein</fullName>
    </recommendedName>
</protein>
<organism evidence="2 3">
    <name type="scientific">Deinococcus aetherius</name>
    <dbReference type="NCBI Taxonomy" id="200252"/>
    <lineage>
        <taxon>Bacteria</taxon>
        <taxon>Thermotogati</taxon>
        <taxon>Deinococcota</taxon>
        <taxon>Deinococci</taxon>
        <taxon>Deinococcales</taxon>
        <taxon>Deinococcaceae</taxon>
        <taxon>Deinococcus</taxon>
    </lineage>
</organism>
<dbReference type="InterPro" id="IPR052892">
    <property type="entry name" value="NA-targeting_endonuclease"/>
</dbReference>
<accession>A0ABM8ALW5</accession>
<dbReference type="CDD" id="cd00085">
    <property type="entry name" value="HNHc"/>
    <property type="match status" value="1"/>
</dbReference>
<dbReference type="Pfam" id="PF01844">
    <property type="entry name" value="HNH"/>
    <property type="match status" value="1"/>
</dbReference>
<proteinExistence type="predicted"/>
<dbReference type="PANTHER" id="PTHR33877:SF1">
    <property type="entry name" value="TYPE IV METHYL-DIRECTED RESTRICTION ENZYME ECOKMCRA"/>
    <property type="match status" value="1"/>
</dbReference>
<name>A0ABM8ALW5_9DEIO</name>
<evidence type="ECO:0000259" key="1">
    <source>
        <dbReference type="SMART" id="SM00507"/>
    </source>
</evidence>
<evidence type="ECO:0000313" key="3">
    <source>
        <dbReference type="Proteomes" id="UP001064971"/>
    </source>
</evidence>
<reference evidence="2" key="1">
    <citation type="submission" date="2022-07" db="EMBL/GenBank/DDBJ databases">
        <title>Complete Genome Sequence of the Radioresistant Bacterium Deinococcus aetherius ST0316, Isolated from the Air Dust collected in Lower Stratosphere above Japan.</title>
        <authorList>
            <person name="Satoh K."/>
            <person name="Hagiwara K."/>
            <person name="Katsumata K."/>
            <person name="Kubo A."/>
            <person name="Yokobori S."/>
            <person name="Yamagishi A."/>
            <person name="Oono Y."/>
            <person name="Narumi I."/>
        </authorList>
    </citation>
    <scope>NUCLEOTIDE SEQUENCE</scope>
    <source>
        <strain evidence="2">ST0316</strain>
        <plasmid evidence="2">pDAETH-4</plasmid>
    </source>
</reference>
<geneLocation type="plasmid" evidence="2 3">
    <name>pDAETH-4</name>
</geneLocation>
<dbReference type="InterPro" id="IPR003615">
    <property type="entry name" value="HNH_nuc"/>
</dbReference>
<gene>
    <name evidence="2" type="ORF">DAETH_48090</name>
</gene>
<dbReference type="Proteomes" id="UP001064971">
    <property type="component" value="Plasmid pDAETH-4"/>
</dbReference>
<keyword evidence="2" id="KW-0614">Plasmid</keyword>